<reference evidence="1" key="1">
    <citation type="submission" date="2014-12" db="EMBL/GenBank/DDBJ databases">
        <title>Insight into the proteome of Arion vulgaris.</title>
        <authorList>
            <person name="Aradska J."/>
            <person name="Bulat T."/>
            <person name="Smidak R."/>
            <person name="Sarate P."/>
            <person name="Gangsoo J."/>
            <person name="Sialana F."/>
            <person name="Bilban M."/>
            <person name="Lubec G."/>
        </authorList>
    </citation>
    <scope>NUCLEOTIDE SEQUENCE</scope>
    <source>
        <tissue evidence="1">Skin</tissue>
    </source>
</reference>
<evidence type="ECO:0000313" key="1">
    <source>
        <dbReference type="EMBL" id="CEK71771.1"/>
    </source>
</evidence>
<accession>A0A0B6ZVB6</accession>
<gene>
    <name evidence="1" type="primary">ORF79765</name>
</gene>
<protein>
    <submittedName>
        <fullName evidence="1">Uncharacterized protein</fullName>
    </submittedName>
</protein>
<name>A0A0B6ZVB6_9EUPU</name>
<sequence length="52" mass="5968">REREIMYMCTGFDVTQIQQQVETYISHMNHTGQIVGTVVVGGIRKCLQHSMI</sequence>
<proteinExistence type="predicted"/>
<feature type="non-terminal residue" evidence="1">
    <location>
        <position position="1"/>
    </location>
</feature>
<organism evidence="1">
    <name type="scientific">Arion vulgaris</name>
    <dbReference type="NCBI Taxonomy" id="1028688"/>
    <lineage>
        <taxon>Eukaryota</taxon>
        <taxon>Metazoa</taxon>
        <taxon>Spiralia</taxon>
        <taxon>Lophotrochozoa</taxon>
        <taxon>Mollusca</taxon>
        <taxon>Gastropoda</taxon>
        <taxon>Heterobranchia</taxon>
        <taxon>Euthyneura</taxon>
        <taxon>Panpulmonata</taxon>
        <taxon>Eupulmonata</taxon>
        <taxon>Stylommatophora</taxon>
        <taxon>Helicina</taxon>
        <taxon>Arionoidea</taxon>
        <taxon>Arionidae</taxon>
        <taxon>Arion</taxon>
    </lineage>
</organism>
<dbReference type="EMBL" id="HACG01024906">
    <property type="protein sequence ID" value="CEK71771.1"/>
    <property type="molecule type" value="Transcribed_RNA"/>
</dbReference>
<dbReference type="AlphaFoldDB" id="A0A0B6ZVB6"/>